<organism evidence="2 3">
    <name type="scientific">Mycobacterium ostraviense</name>
    <dbReference type="NCBI Taxonomy" id="2738409"/>
    <lineage>
        <taxon>Bacteria</taxon>
        <taxon>Bacillati</taxon>
        <taxon>Actinomycetota</taxon>
        <taxon>Actinomycetes</taxon>
        <taxon>Mycobacteriales</taxon>
        <taxon>Mycobacteriaceae</taxon>
        <taxon>Mycobacterium</taxon>
    </lineage>
</organism>
<dbReference type="Proteomes" id="UP000077342">
    <property type="component" value="Unassembled WGS sequence"/>
</dbReference>
<keyword evidence="3" id="KW-1185">Reference proteome</keyword>
<sequence length="103" mass="11920">MNGARPLDRSATRYAEPGQEHPTGDDARWRGRWTAPTEHHRVNEQTNQTDHREHGDDTQGRRDRLRQDGRRQLAGTQRCRSVGTLRVLPVDHQLIGRRRGARP</sequence>
<evidence type="ECO:0000313" key="2">
    <source>
        <dbReference type="EMBL" id="KZS66616.1"/>
    </source>
</evidence>
<feature type="compositionally biased region" description="Basic and acidic residues" evidence="1">
    <location>
        <begin position="18"/>
        <end position="29"/>
    </location>
</feature>
<gene>
    <name evidence="2" type="ORF">A4G28_16250</name>
</gene>
<dbReference type="EMBL" id="LWCI01000044">
    <property type="protein sequence ID" value="KZS66616.1"/>
    <property type="molecule type" value="Genomic_DNA"/>
</dbReference>
<reference evidence="3" key="1">
    <citation type="submission" date="2016-04" db="EMBL/GenBank/DDBJ databases">
        <authorList>
            <person name="Strapagiel D."/>
            <person name="Borowka P."/>
            <person name="Marciniak B."/>
            <person name="Bakula Z."/>
            <person name="Van Ingen J."/>
            <person name="Safianowska A."/>
            <person name="Dziadek J."/>
            <person name="Jagielski T."/>
        </authorList>
    </citation>
    <scope>NUCLEOTIDE SEQUENCE [LARGE SCALE GENOMIC DNA]</scope>
    <source>
        <strain evidence="3">1010001458</strain>
    </source>
</reference>
<feature type="compositionally biased region" description="Basic and acidic residues" evidence="1">
    <location>
        <begin position="1"/>
        <end position="11"/>
    </location>
</feature>
<feature type="region of interest" description="Disordered" evidence="1">
    <location>
        <begin position="1"/>
        <end position="78"/>
    </location>
</feature>
<accession>A0A164DW58</accession>
<proteinExistence type="predicted"/>
<protein>
    <submittedName>
        <fullName evidence="2">Uncharacterized protein</fullName>
    </submittedName>
</protein>
<evidence type="ECO:0000313" key="3">
    <source>
        <dbReference type="Proteomes" id="UP000077342"/>
    </source>
</evidence>
<name>A0A164DW58_9MYCO</name>
<dbReference type="AlphaFoldDB" id="A0A164DW58"/>
<evidence type="ECO:0000256" key="1">
    <source>
        <dbReference type="SAM" id="MobiDB-lite"/>
    </source>
</evidence>
<comment type="caution">
    <text evidence="2">The sequence shown here is derived from an EMBL/GenBank/DDBJ whole genome shotgun (WGS) entry which is preliminary data.</text>
</comment>
<feature type="compositionally biased region" description="Basic and acidic residues" evidence="1">
    <location>
        <begin position="37"/>
        <end position="71"/>
    </location>
</feature>